<feature type="domain" description="Ras-associating" evidence="2">
    <location>
        <begin position="499"/>
        <end position="591"/>
    </location>
</feature>
<evidence type="ECO:0000256" key="1">
    <source>
        <dbReference type="SAM" id="MobiDB-lite"/>
    </source>
</evidence>
<dbReference type="PANTHER" id="PTHR22738">
    <property type="entry name" value="RASSF"/>
    <property type="match status" value="1"/>
</dbReference>
<keyword evidence="5" id="KW-1185">Reference proteome</keyword>
<dbReference type="InterPro" id="IPR011524">
    <property type="entry name" value="SARAH_dom"/>
</dbReference>
<organism evidence="4 5">
    <name type="scientific">Sinanodonta woodiana</name>
    <name type="common">Chinese pond mussel</name>
    <name type="synonym">Anodonta woodiana</name>
    <dbReference type="NCBI Taxonomy" id="1069815"/>
    <lineage>
        <taxon>Eukaryota</taxon>
        <taxon>Metazoa</taxon>
        <taxon>Spiralia</taxon>
        <taxon>Lophotrochozoa</taxon>
        <taxon>Mollusca</taxon>
        <taxon>Bivalvia</taxon>
        <taxon>Autobranchia</taxon>
        <taxon>Heteroconchia</taxon>
        <taxon>Palaeoheterodonta</taxon>
        <taxon>Unionida</taxon>
        <taxon>Unionoidea</taxon>
        <taxon>Unionidae</taxon>
        <taxon>Unioninae</taxon>
        <taxon>Sinanodonta</taxon>
    </lineage>
</organism>
<dbReference type="SUPFAM" id="SSF54236">
    <property type="entry name" value="Ubiquitin-like"/>
    <property type="match status" value="1"/>
</dbReference>
<gene>
    <name evidence="4" type="ORF">ACJMK2_016924</name>
</gene>
<reference evidence="4 5" key="1">
    <citation type="submission" date="2024-11" db="EMBL/GenBank/DDBJ databases">
        <title>Chromosome-level genome assembly of the freshwater bivalve Anodonta woodiana.</title>
        <authorList>
            <person name="Chen X."/>
        </authorList>
    </citation>
    <scope>NUCLEOTIDE SEQUENCE [LARGE SCALE GENOMIC DNA]</scope>
    <source>
        <strain evidence="4">MN2024</strain>
        <tissue evidence="4">Gills</tissue>
    </source>
</reference>
<dbReference type="Gene3D" id="3.10.20.90">
    <property type="entry name" value="Phosphatidylinositol 3-kinase Catalytic Subunit, Chain A, domain 1"/>
    <property type="match status" value="1"/>
</dbReference>
<feature type="region of interest" description="Disordered" evidence="1">
    <location>
        <begin position="390"/>
        <end position="429"/>
    </location>
</feature>
<dbReference type="InterPro" id="IPR029071">
    <property type="entry name" value="Ubiquitin-like_domsf"/>
</dbReference>
<evidence type="ECO:0000313" key="5">
    <source>
        <dbReference type="Proteomes" id="UP001634394"/>
    </source>
</evidence>
<dbReference type="PROSITE" id="PS50200">
    <property type="entry name" value="RA"/>
    <property type="match status" value="1"/>
</dbReference>
<comment type="caution">
    <text evidence="4">The sequence shown here is derived from an EMBL/GenBank/DDBJ whole genome shotgun (WGS) entry which is preliminary data.</text>
</comment>
<dbReference type="SMART" id="SM00314">
    <property type="entry name" value="RA"/>
    <property type="match status" value="1"/>
</dbReference>
<dbReference type="AlphaFoldDB" id="A0ABD3UWI4"/>
<evidence type="ECO:0000259" key="2">
    <source>
        <dbReference type="PROSITE" id="PS50200"/>
    </source>
</evidence>
<dbReference type="CDD" id="cd01778">
    <property type="entry name" value="RA_RASSF1_like"/>
    <property type="match status" value="1"/>
</dbReference>
<evidence type="ECO:0000313" key="4">
    <source>
        <dbReference type="EMBL" id="KAL3853376.1"/>
    </source>
</evidence>
<feature type="region of interest" description="Disordered" evidence="1">
    <location>
        <begin position="243"/>
        <end position="263"/>
    </location>
</feature>
<accession>A0ABD3UWI4</accession>
<name>A0ABD3UWI4_SINWO</name>
<dbReference type="Pfam" id="PF16517">
    <property type="entry name" value="Nore1-SARAH"/>
    <property type="match status" value="1"/>
</dbReference>
<dbReference type="PANTHER" id="PTHR22738:SF10">
    <property type="entry name" value="RAS ASSOCIATION DOMAIN-CONTAINING PROTEIN 1 HOMOLOG"/>
    <property type="match status" value="1"/>
</dbReference>
<dbReference type="Proteomes" id="UP001634394">
    <property type="component" value="Unassembled WGS sequence"/>
</dbReference>
<dbReference type="PROSITE" id="PS50951">
    <property type="entry name" value="SARAH"/>
    <property type="match status" value="1"/>
</dbReference>
<dbReference type="EMBL" id="JBJQND010000015">
    <property type="protein sequence ID" value="KAL3853376.1"/>
    <property type="molecule type" value="Genomic_DNA"/>
</dbReference>
<evidence type="ECO:0000259" key="3">
    <source>
        <dbReference type="PROSITE" id="PS50951"/>
    </source>
</evidence>
<feature type="compositionally biased region" description="Polar residues" evidence="1">
    <location>
        <begin position="244"/>
        <end position="255"/>
    </location>
</feature>
<dbReference type="Pfam" id="PF00788">
    <property type="entry name" value="RA"/>
    <property type="match status" value="1"/>
</dbReference>
<sequence>MESHSFSKTCSNLTPDTLAANSSSKHFQADKLDSAKTRIAIGDSLLNLSYSELSDSECFRHLRHGFTDEEDFEDFKQDLVDIHKLRTEWKRNRRKVSATRVRSQLTPSVLETLEENPRSSNVMDFFKNDDDFQEFDRVFETLKSNRLSNAHERYRTSPQFQNGEEDDVDDRYDDLDETDVEVFDDLKVDDVFSDFFDHDEDFKAFEAEFQNFKKCRSKALGEKFRNSVCDLIDDLKAFCDRESGSSNSTKSGAETSSLNNNSSTSLRLWSSGGGEWDYIFDKIRQHGSNVSESSGTGKSHLTTFCGSDLDLPQSVGAKSAGDNGYNSFVPDKKNEESSIFSNKTDCQLTCHHKCRPLVTLDCKSISQDLADNVDEGMELFADEEQTLFTSSPSIELASEPSTEKDETDSGYRSGTIPEEKLPPKPSQATLNREELKKRITEFNKIVPGANFALKDPSGEAFQGFLKVTLNLVRPINMSLGARPPSIYEILTQEHIVEQNTQNISFYMPRDTVKSIHVVSNATTKEVITALLKKFNILDHPRKFAMYEQELVNKKIAKLRRVGDKECPLQVCLSWDSENLANHRLVLQENETGEIVWDAFSFPELSNFLKVLDREQEECTNQLIYKYKVMRRIILQRMKELRKEQEQQNRKSSVMRDASVT</sequence>
<protein>
    <recommendedName>
        <fullName evidence="6">Ras association domain-containing protein 1</fullName>
    </recommendedName>
</protein>
<feature type="domain" description="SARAH" evidence="3">
    <location>
        <begin position="593"/>
        <end position="640"/>
    </location>
</feature>
<proteinExistence type="predicted"/>
<evidence type="ECO:0008006" key="6">
    <source>
        <dbReference type="Google" id="ProtNLM"/>
    </source>
</evidence>
<dbReference type="InterPro" id="IPR000159">
    <property type="entry name" value="RA_dom"/>
</dbReference>
<dbReference type="InterPro" id="IPR033614">
    <property type="entry name" value="RASSF1-6"/>
</dbReference>
<dbReference type="CDD" id="cd21885">
    <property type="entry name" value="SARAH_RASSF1-like"/>
    <property type="match status" value="1"/>
</dbReference>
<dbReference type="Gene3D" id="1.20.5.110">
    <property type="match status" value="1"/>
</dbReference>